<feature type="coiled-coil region" evidence="1">
    <location>
        <begin position="12"/>
        <end position="39"/>
    </location>
</feature>
<dbReference type="Proteomes" id="UP000275048">
    <property type="component" value="Unassembled WGS sequence"/>
</dbReference>
<keyword evidence="4" id="KW-1185">Reference proteome</keyword>
<reference evidence="3 4" key="1">
    <citation type="submission" date="2018-10" db="EMBL/GenBank/DDBJ databases">
        <title>Isolation, diversity and antibacterial activity of antinobacteria from the wheat rhizosphere soil.</title>
        <authorList>
            <person name="Sun T."/>
        </authorList>
    </citation>
    <scope>NUCLEOTIDE SEQUENCE [LARGE SCALE GENOMIC DNA]</scope>
    <source>
        <strain evidence="3 4">SJ-23</strain>
    </source>
</reference>
<keyword evidence="2" id="KW-1133">Transmembrane helix</keyword>
<organism evidence="3 4">
    <name type="scientific">Agromyces tardus</name>
    <dbReference type="NCBI Taxonomy" id="2583849"/>
    <lineage>
        <taxon>Bacteria</taxon>
        <taxon>Bacillati</taxon>
        <taxon>Actinomycetota</taxon>
        <taxon>Actinomycetes</taxon>
        <taxon>Micrococcales</taxon>
        <taxon>Microbacteriaceae</taxon>
        <taxon>Agromyces</taxon>
    </lineage>
</organism>
<dbReference type="EMBL" id="RHHB01000025">
    <property type="protein sequence ID" value="RNB47412.1"/>
    <property type="molecule type" value="Genomic_DNA"/>
</dbReference>
<gene>
    <name evidence="3" type="ORF">EDM22_12335</name>
</gene>
<dbReference type="AlphaFoldDB" id="A0A3M8A8H9"/>
<dbReference type="RefSeq" id="WP_122937359.1">
    <property type="nucleotide sequence ID" value="NZ_JBHSNT010000098.1"/>
</dbReference>
<feature type="transmembrane region" description="Helical" evidence="2">
    <location>
        <begin position="61"/>
        <end position="82"/>
    </location>
</feature>
<sequence>MTETVGQPDERIDQLELIHAEVEAQLQSYAQRFQSMQSRAGVLVAGASIGGSLASSTSLNWATIMAIVFAFAAAVLGALALLPMRSASMDLWNIRQRVYGMTKGGGLLWLIDHKINQLNANEVRVTNGAVLLRFGFATFAASVLFILISALLTLTA</sequence>
<keyword evidence="1" id="KW-0175">Coiled coil</keyword>
<keyword evidence="2" id="KW-0472">Membrane</keyword>
<comment type="caution">
    <text evidence="3">The sequence shown here is derived from an EMBL/GenBank/DDBJ whole genome shotgun (WGS) entry which is preliminary data.</text>
</comment>
<evidence type="ECO:0000256" key="1">
    <source>
        <dbReference type="SAM" id="Coils"/>
    </source>
</evidence>
<evidence type="ECO:0000313" key="4">
    <source>
        <dbReference type="Proteomes" id="UP000275048"/>
    </source>
</evidence>
<feature type="transmembrane region" description="Helical" evidence="2">
    <location>
        <begin position="131"/>
        <end position="154"/>
    </location>
</feature>
<protein>
    <submittedName>
        <fullName evidence="3">Uncharacterized protein</fullName>
    </submittedName>
</protein>
<evidence type="ECO:0000313" key="3">
    <source>
        <dbReference type="EMBL" id="RNB47412.1"/>
    </source>
</evidence>
<evidence type="ECO:0000256" key="2">
    <source>
        <dbReference type="SAM" id="Phobius"/>
    </source>
</evidence>
<keyword evidence="2" id="KW-0812">Transmembrane</keyword>
<accession>A0A3M8A8H9</accession>
<name>A0A3M8A8H9_9MICO</name>
<proteinExistence type="predicted"/>